<accession>A0A5P9P185</accession>
<sequence length="76" mass="8131">MMEQTHANAEISTLPTEIKSPQGKLVYLSLDATGGATVDELGELLAMKKIAILSVLNSLSTQELVGKEGAEYVLRN</sequence>
<dbReference type="GeneID" id="42300349"/>
<proteinExistence type="predicted"/>
<protein>
    <submittedName>
        <fullName evidence="1">MarR family transcriptional regulator</fullName>
    </submittedName>
</protein>
<evidence type="ECO:0000313" key="1">
    <source>
        <dbReference type="EMBL" id="QFU81909.1"/>
    </source>
</evidence>
<evidence type="ECO:0000313" key="2">
    <source>
        <dbReference type="Proteomes" id="UP000326170"/>
    </source>
</evidence>
<reference evidence="1 2" key="1">
    <citation type="journal article" date="2007" name="Int. J. Syst. Evol. Microbiol.">
        <title>Natronorubrum sulfidifaciens sp. nov., an extremely haloalkaliphilic archaeon isolated from Aiding salt lake in Xin-Jiang, China.</title>
        <authorList>
            <person name="Cui H.L."/>
            <person name="Tohty D."/>
            <person name="Liu H.C."/>
            <person name="Liu S.J."/>
            <person name="Oren A."/>
            <person name="Zhou P.J."/>
        </authorList>
    </citation>
    <scope>NUCLEOTIDE SEQUENCE [LARGE SCALE GENOMIC DNA]</scope>
    <source>
        <strain evidence="1 2">7-3</strain>
    </source>
</reference>
<dbReference type="EMBL" id="CP045488">
    <property type="protein sequence ID" value="QFU81909.1"/>
    <property type="molecule type" value="Genomic_DNA"/>
</dbReference>
<dbReference type="AlphaFoldDB" id="A0A5P9P185"/>
<dbReference type="RefSeq" id="WP_152939469.1">
    <property type="nucleotide sequence ID" value="NZ_CP045488.1"/>
</dbReference>
<name>A0A5P9P185_9EURY</name>
<dbReference type="KEGG" id="nas:GCU68_04845"/>
<dbReference type="OrthoDB" id="182995at2157"/>
<dbReference type="Proteomes" id="UP000326170">
    <property type="component" value="Chromosome"/>
</dbReference>
<organism evidence="1 2">
    <name type="scientific">Natronorubrum aibiense</name>
    <dbReference type="NCBI Taxonomy" id="348826"/>
    <lineage>
        <taxon>Archaea</taxon>
        <taxon>Methanobacteriati</taxon>
        <taxon>Methanobacteriota</taxon>
        <taxon>Stenosarchaea group</taxon>
        <taxon>Halobacteria</taxon>
        <taxon>Halobacteriales</taxon>
        <taxon>Natrialbaceae</taxon>
        <taxon>Natronorubrum</taxon>
    </lineage>
</organism>
<keyword evidence="2" id="KW-1185">Reference proteome</keyword>
<gene>
    <name evidence="1" type="ORF">GCU68_04845</name>
</gene>